<keyword evidence="8" id="KW-1185">Reference proteome</keyword>
<evidence type="ECO:0000313" key="7">
    <source>
        <dbReference type="EMBL" id="KRN65308.1"/>
    </source>
</evidence>
<dbReference type="GO" id="GO:0016020">
    <property type="term" value="C:membrane"/>
    <property type="evidence" value="ECO:0007669"/>
    <property type="project" value="UniProtKB-SubCell"/>
</dbReference>
<reference evidence="7 8" key="1">
    <citation type="journal article" date="2015" name="Genome Announc.">
        <title>Expanding the biotechnology potential of lactobacilli through comparative genomics of 213 strains and associated genera.</title>
        <authorList>
            <person name="Sun Z."/>
            <person name="Harris H.M."/>
            <person name="McCann A."/>
            <person name="Guo C."/>
            <person name="Argimon S."/>
            <person name="Zhang W."/>
            <person name="Yang X."/>
            <person name="Jeffery I.B."/>
            <person name="Cooney J.C."/>
            <person name="Kagawa T.F."/>
            <person name="Liu W."/>
            <person name="Song Y."/>
            <person name="Salvetti E."/>
            <person name="Wrobel A."/>
            <person name="Rasinkangas P."/>
            <person name="Parkhill J."/>
            <person name="Rea M.C."/>
            <person name="O'Sullivan O."/>
            <person name="Ritari J."/>
            <person name="Douillard F.P."/>
            <person name="Paul Ross R."/>
            <person name="Yang R."/>
            <person name="Briner A.E."/>
            <person name="Felis G.E."/>
            <person name="de Vos W.M."/>
            <person name="Barrangou R."/>
            <person name="Klaenhammer T.R."/>
            <person name="Caufield P.W."/>
            <person name="Cui Y."/>
            <person name="Zhang H."/>
            <person name="O'Toole P.W."/>
        </authorList>
    </citation>
    <scope>NUCLEOTIDE SEQUENCE [LARGE SCALE GENOMIC DNA]</scope>
    <source>
        <strain evidence="7 8">DSM 17757</strain>
    </source>
</reference>
<organism evidence="7 8">
    <name type="scientific">Pediococcus cellicola</name>
    <dbReference type="NCBI Taxonomy" id="319652"/>
    <lineage>
        <taxon>Bacteria</taxon>
        <taxon>Bacillati</taxon>
        <taxon>Bacillota</taxon>
        <taxon>Bacilli</taxon>
        <taxon>Lactobacillales</taxon>
        <taxon>Lactobacillaceae</taxon>
        <taxon>Pediococcus</taxon>
    </lineage>
</organism>
<dbReference type="PATRIC" id="fig|319652.3.peg.366"/>
<dbReference type="InterPro" id="IPR002549">
    <property type="entry name" value="AI-2E-like"/>
</dbReference>
<comment type="subcellular location">
    <subcellularLocation>
        <location evidence="1">Membrane</location>
        <topology evidence="1">Multi-pass membrane protein</topology>
    </subcellularLocation>
</comment>
<name>A0A0R2ISY7_9LACO</name>
<comment type="similarity">
    <text evidence="2">Belongs to the autoinducer-2 exporter (AI-2E) (TC 2.A.86) family.</text>
</comment>
<evidence type="ECO:0000256" key="5">
    <source>
        <dbReference type="ARBA" id="ARBA00023136"/>
    </source>
</evidence>
<feature type="transmembrane region" description="Helical" evidence="6">
    <location>
        <begin position="323"/>
        <end position="344"/>
    </location>
</feature>
<feature type="transmembrane region" description="Helical" evidence="6">
    <location>
        <begin position="160"/>
        <end position="178"/>
    </location>
</feature>
<dbReference type="Proteomes" id="UP000051568">
    <property type="component" value="Unassembled WGS sequence"/>
</dbReference>
<dbReference type="PANTHER" id="PTHR21716">
    <property type="entry name" value="TRANSMEMBRANE PROTEIN"/>
    <property type="match status" value="1"/>
</dbReference>
<evidence type="ECO:0000256" key="1">
    <source>
        <dbReference type="ARBA" id="ARBA00004141"/>
    </source>
</evidence>
<keyword evidence="4 6" id="KW-1133">Transmembrane helix</keyword>
<feature type="transmembrane region" description="Helical" evidence="6">
    <location>
        <begin position="257"/>
        <end position="286"/>
    </location>
</feature>
<proteinExistence type="inferred from homology"/>
<sequence>MLKPTILEGCHLDRIVNFFKRDDVALYTTLAIIIVILFFLKPFLSLILFVVIFSFLGHVGTRNLRKFLPLNQPMVTVLLYIVAIGLFVMVVVVAAPLLADQFSGLPKMIESTIDKHPVFDKQVYAWLQKGIHNSSILKHGSELAVSGLVKLGHVGRGIEHVVLAVFLSFIFNLTYTHLKHFGHAFLHSRYQQVFINIYTLAAKFITILGTVIETQLIICSINTVLMTLGLWLIGMPSLLVLALIVFVLGLIPVAGVLISLIPLSIIGFSVNGFVTVLEVLLLVIVIHAFESYFLHPRLMANATALPIFVTFVTLIVSEEIFGTWGLIVGIPIVAFFIDVLGVHVREKRPQTIKQSIHSEIDN</sequence>
<dbReference type="Pfam" id="PF01594">
    <property type="entry name" value="AI-2E_transport"/>
    <property type="match status" value="1"/>
</dbReference>
<evidence type="ECO:0000256" key="6">
    <source>
        <dbReference type="SAM" id="Phobius"/>
    </source>
</evidence>
<evidence type="ECO:0000256" key="4">
    <source>
        <dbReference type="ARBA" id="ARBA00022989"/>
    </source>
</evidence>
<dbReference type="PANTHER" id="PTHR21716:SF62">
    <property type="entry name" value="TRANSPORT PROTEIN YDBI-RELATED"/>
    <property type="match status" value="1"/>
</dbReference>
<protein>
    <recommendedName>
        <fullName evidence="9">Permease</fullName>
    </recommendedName>
</protein>
<dbReference type="GO" id="GO:0055085">
    <property type="term" value="P:transmembrane transport"/>
    <property type="evidence" value="ECO:0007669"/>
    <property type="project" value="TreeGrafter"/>
</dbReference>
<feature type="transmembrane region" description="Helical" evidence="6">
    <location>
        <begin position="190"/>
        <end position="212"/>
    </location>
</feature>
<feature type="transmembrane region" description="Helical" evidence="6">
    <location>
        <begin position="224"/>
        <end position="251"/>
    </location>
</feature>
<gene>
    <name evidence="7" type="ORF">IV80_GL000362</name>
</gene>
<dbReference type="EMBL" id="JQBR01000010">
    <property type="protein sequence ID" value="KRN65308.1"/>
    <property type="molecule type" value="Genomic_DNA"/>
</dbReference>
<comment type="caution">
    <text evidence="7">The sequence shown here is derived from an EMBL/GenBank/DDBJ whole genome shotgun (WGS) entry which is preliminary data.</text>
</comment>
<evidence type="ECO:0000256" key="2">
    <source>
        <dbReference type="ARBA" id="ARBA00009773"/>
    </source>
</evidence>
<feature type="transmembrane region" description="Helical" evidence="6">
    <location>
        <begin position="298"/>
        <end position="317"/>
    </location>
</feature>
<dbReference type="STRING" id="319652.IV80_GL000362"/>
<keyword evidence="3 6" id="KW-0812">Transmembrane</keyword>
<feature type="transmembrane region" description="Helical" evidence="6">
    <location>
        <begin position="24"/>
        <end position="57"/>
    </location>
</feature>
<feature type="transmembrane region" description="Helical" evidence="6">
    <location>
        <begin position="77"/>
        <end position="99"/>
    </location>
</feature>
<accession>A0A0R2ISY7</accession>
<keyword evidence="5 6" id="KW-0472">Membrane</keyword>
<dbReference type="AlphaFoldDB" id="A0A0R2ISY7"/>
<evidence type="ECO:0000313" key="8">
    <source>
        <dbReference type="Proteomes" id="UP000051568"/>
    </source>
</evidence>
<dbReference type="RefSeq" id="WP_378963634.1">
    <property type="nucleotide sequence ID" value="NZ_JBHSKU010000009.1"/>
</dbReference>
<evidence type="ECO:0000256" key="3">
    <source>
        <dbReference type="ARBA" id="ARBA00022692"/>
    </source>
</evidence>
<evidence type="ECO:0008006" key="9">
    <source>
        <dbReference type="Google" id="ProtNLM"/>
    </source>
</evidence>